<gene>
    <name evidence="2" type="ORF">RRF57_012844</name>
</gene>
<feature type="domain" description="Heterokaryon incompatibility" evidence="1">
    <location>
        <begin position="174"/>
        <end position="225"/>
    </location>
</feature>
<dbReference type="AlphaFoldDB" id="A0AAN7ZB38"/>
<name>A0AAN7ZB38_9PEZI</name>
<evidence type="ECO:0000259" key="1">
    <source>
        <dbReference type="Pfam" id="PF06985"/>
    </source>
</evidence>
<dbReference type="Pfam" id="PF06985">
    <property type="entry name" value="HET"/>
    <property type="match status" value="1"/>
</dbReference>
<protein>
    <recommendedName>
        <fullName evidence="1">Heterokaryon incompatibility domain-containing protein</fullName>
    </recommendedName>
</protein>
<dbReference type="Proteomes" id="UP001305414">
    <property type="component" value="Unassembled WGS sequence"/>
</dbReference>
<keyword evidence="3" id="KW-1185">Reference proteome</keyword>
<evidence type="ECO:0000313" key="3">
    <source>
        <dbReference type="Proteomes" id="UP001305414"/>
    </source>
</evidence>
<dbReference type="EMBL" id="JAWHQM010000092">
    <property type="protein sequence ID" value="KAK5637132.1"/>
    <property type="molecule type" value="Genomic_DNA"/>
</dbReference>
<evidence type="ECO:0000313" key="2">
    <source>
        <dbReference type="EMBL" id="KAK5637132.1"/>
    </source>
</evidence>
<reference evidence="2 3" key="1">
    <citation type="submission" date="2023-10" db="EMBL/GenBank/DDBJ databases">
        <title>Draft genome sequence of Xylaria bambusicola isolate GMP-LS, the root and basal stem rot pathogen of sugarcane in Indonesia.</title>
        <authorList>
            <person name="Selvaraj P."/>
            <person name="Muralishankar V."/>
            <person name="Muruganantham S."/>
            <person name="Sp S."/>
            <person name="Haryani S."/>
            <person name="Lau K.J.X."/>
            <person name="Naqvi N.I."/>
        </authorList>
    </citation>
    <scope>NUCLEOTIDE SEQUENCE [LARGE SCALE GENOMIC DNA]</scope>
    <source>
        <strain evidence="2">GMP-LS</strain>
    </source>
</reference>
<comment type="caution">
    <text evidence="2">The sequence shown here is derived from an EMBL/GenBank/DDBJ whole genome shotgun (WGS) entry which is preliminary data.</text>
</comment>
<dbReference type="InterPro" id="IPR010730">
    <property type="entry name" value="HET"/>
</dbReference>
<dbReference type="PANTHER" id="PTHR33112:SF16">
    <property type="entry name" value="HETEROKARYON INCOMPATIBILITY DOMAIN-CONTAINING PROTEIN"/>
    <property type="match status" value="1"/>
</dbReference>
<dbReference type="PANTHER" id="PTHR33112">
    <property type="entry name" value="DOMAIN PROTEIN, PUTATIVE-RELATED"/>
    <property type="match status" value="1"/>
</dbReference>
<proteinExistence type="predicted"/>
<accession>A0AAN7ZB38</accession>
<organism evidence="2 3">
    <name type="scientific">Xylaria bambusicola</name>
    <dbReference type="NCBI Taxonomy" id="326684"/>
    <lineage>
        <taxon>Eukaryota</taxon>
        <taxon>Fungi</taxon>
        <taxon>Dikarya</taxon>
        <taxon>Ascomycota</taxon>
        <taxon>Pezizomycotina</taxon>
        <taxon>Sordariomycetes</taxon>
        <taxon>Xylariomycetidae</taxon>
        <taxon>Xylariales</taxon>
        <taxon>Xylariaceae</taxon>
        <taxon>Xylaria</taxon>
    </lineage>
</organism>
<sequence>MATSKKGCALYERFVDIVVLNIVKQGNWQESDILCSAAYKFDLFAIDSGSNAACSLTAGLTSTNSLTIGTAPKTIFLDLLQGWTIADNPAVKLILSRPYEQDVKSTRSVKFARDCLQECMENHFRCTPFLTDKTDRESRVKGPKKALETETVDIAHVPSRLIYGGNQPLSLTKIDALCIFQDSNKDKASKLARMATYYSCAKFTIYAAAASRCTEGFLYAREPSLYQFGPVRLRLRDDDGEAGNLYVLKEAEAEVEAEPTVLQA</sequence>